<dbReference type="STRING" id="7918.ENSLOCP00000012375"/>
<organism evidence="7 8">
    <name type="scientific">Lepisosteus oculatus</name>
    <name type="common">Spotted gar</name>
    <dbReference type="NCBI Taxonomy" id="7918"/>
    <lineage>
        <taxon>Eukaryota</taxon>
        <taxon>Metazoa</taxon>
        <taxon>Chordata</taxon>
        <taxon>Craniata</taxon>
        <taxon>Vertebrata</taxon>
        <taxon>Euteleostomi</taxon>
        <taxon>Actinopterygii</taxon>
        <taxon>Neopterygii</taxon>
        <taxon>Holostei</taxon>
        <taxon>Semionotiformes</taxon>
        <taxon>Lepisosteidae</taxon>
        <taxon>Lepisosteus</taxon>
    </lineage>
</organism>
<feature type="coiled-coil region" evidence="4">
    <location>
        <begin position="278"/>
        <end position="319"/>
    </location>
</feature>
<dbReference type="CDD" id="cd21980">
    <property type="entry name" value="HMG-box_HMG20"/>
    <property type="match status" value="1"/>
</dbReference>
<dbReference type="PANTHER" id="PTHR46040:SF4">
    <property type="entry name" value="HMG BOX DOMAIN-CONTAINING PROTEIN"/>
    <property type="match status" value="1"/>
</dbReference>
<feature type="compositionally biased region" description="Basic and acidic residues" evidence="5">
    <location>
        <begin position="29"/>
        <end position="40"/>
    </location>
</feature>
<feature type="domain" description="HMG box" evidence="6">
    <location>
        <begin position="63"/>
        <end position="131"/>
    </location>
</feature>
<reference evidence="7" key="2">
    <citation type="submission" date="2025-08" db="UniProtKB">
        <authorList>
            <consortium name="Ensembl"/>
        </authorList>
    </citation>
    <scope>IDENTIFICATION</scope>
</reference>
<dbReference type="InterPro" id="IPR013087">
    <property type="entry name" value="Znf_C2H2_type"/>
</dbReference>
<dbReference type="Bgee" id="ENSLOCG00000010117">
    <property type="expression patterns" value="Expressed in brain and 13 other cell types or tissues"/>
</dbReference>
<evidence type="ECO:0000256" key="3">
    <source>
        <dbReference type="PROSITE-ProRule" id="PRU00267"/>
    </source>
</evidence>
<dbReference type="PROSITE" id="PS50118">
    <property type="entry name" value="HMG_BOX_2"/>
    <property type="match status" value="1"/>
</dbReference>
<keyword evidence="1 3" id="KW-0238">DNA-binding</keyword>
<dbReference type="OMA" id="HVMLANQ"/>
<keyword evidence="2 3" id="KW-0539">Nucleus</keyword>
<feature type="DNA-binding region" description="HMG box" evidence="3">
    <location>
        <begin position="63"/>
        <end position="131"/>
    </location>
</feature>
<keyword evidence="4" id="KW-0175">Coiled coil</keyword>
<dbReference type="Gene3D" id="1.10.30.10">
    <property type="entry name" value="High mobility group box domain"/>
    <property type="match status" value="1"/>
</dbReference>
<dbReference type="Pfam" id="PF00505">
    <property type="entry name" value="HMG_box"/>
    <property type="match status" value="1"/>
</dbReference>
<dbReference type="Proteomes" id="UP000018468">
    <property type="component" value="Linkage group LG4"/>
</dbReference>
<dbReference type="Ensembl" id="ENSLOCT00000012396.1">
    <property type="protein sequence ID" value="ENSLOCP00000012375.1"/>
    <property type="gene ID" value="ENSLOCG00000010117.1"/>
</dbReference>
<dbReference type="GeneTree" id="ENSGT00940000166785"/>
<dbReference type="SUPFAM" id="SSF47095">
    <property type="entry name" value="HMG-box"/>
    <property type="match status" value="1"/>
</dbReference>
<evidence type="ECO:0000256" key="5">
    <source>
        <dbReference type="SAM" id="MobiDB-lite"/>
    </source>
</evidence>
<dbReference type="GO" id="GO:0010468">
    <property type="term" value="P:regulation of gene expression"/>
    <property type="evidence" value="ECO:0000318"/>
    <property type="project" value="GO_Central"/>
</dbReference>
<dbReference type="PANTHER" id="PTHR46040">
    <property type="entry name" value="HIGH MOBILITY GROUP PROTEIN 2"/>
    <property type="match status" value="1"/>
</dbReference>
<dbReference type="InterPro" id="IPR036910">
    <property type="entry name" value="HMG_box_dom_sf"/>
</dbReference>
<evidence type="ECO:0000256" key="1">
    <source>
        <dbReference type="ARBA" id="ARBA00023125"/>
    </source>
</evidence>
<reference evidence="8" key="1">
    <citation type="submission" date="2011-12" db="EMBL/GenBank/DDBJ databases">
        <title>The Draft Genome of Lepisosteus oculatus.</title>
        <authorList>
            <consortium name="The Broad Institute Genome Assembly &amp; Analysis Group"/>
            <consortium name="Computational R&amp;D Group"/>
            <consortium name="and Sequencing Platform"/>
            <person name="Di Palma F."/>
            <person name="Alfoldi J."/>
            <person name="Johnson J."/>
            <person name="Berlin A."/>
            <person name="Gnerre S."/>
            <person name="Jaffe D."/>
            <person name="MacCallum I."/>
            <person name="Young S."/>
            <person name="Walker B.J."/>
            <person name="Lander E.S."/>
            <person name="Lindblad-Toh K."/>
        </authorList>
    </citation>
    <scope>NUCLEOTIDE SEQUENCE [LARGE SCALE GENOMIC DNA]</scope>
</reference>
<sequence length="351" mass="40777">MSSGGQLVPIHPLMSALQPLHNIILDEQQEAKDPDTEEPKSKKRKGGWPKGKKRKPPKEYPAPRAPTTGYVIFVNEKKVQLKMDHPDLPFTEITKMLGVQWSQLSMEEKQRYNNAADRDKQRYVRELKAYQNSEAYKAFLKRKTLNKVKDVCGIECVDSEFENEVFALSQLDGDENGDLFCRTCNQYFSSLHNKKEHLMGKQHLQNLTEEFEKETLGFCKEQEEELEGADDESEEEEEEETDLAHLCGLTSQHSFTSVDISLLEEFLIKQMKLREFELSELKATLDREMEKHENLNKHLQELQRQKINLETELENLKVCGGTLESQMDSLKMVPLFQFHIQVIDRDTPHSF</sequence>
<keyword evidence="8" id="KW-1185">Reference proteome</keyword>
<dbReference type="EMBL" id="AHAT01001222">
    <property type="status" value="NOT_ANNOTATED_CDS"/>
    <property type="molecule type" value="Genomic_DNA"/>
</dbReference>
<dbReference type="SMART" id="SM00398">
    <property type="entry name" value="HMG"/>
    <property type="match status" value="1"/>
</dbReference>
<evidence type="ECO:0000256" key="4">
    <source>
        <dbReference type="SAM" id="Coils"/>
    </source>
</evidence>
<evidence type="ECO:0000313" key="8">
    <source>
        <dbReference type="Proteomes" id="UP000018468"/>
    </source>
</evidence>
<accession>W5MVG6</accession>
<dbReference type="InterPro" id="IPR009071">
    <property type="entry name" value="HMG_box_dom"/>
</dbReference>
<dbReference type="InParanoid" id="W5MVG6"/>
<feature type="compositionally biased region" description="Basic residues" evidence="5">
    <location>
        <begin position="41"/>
        <end position="56"/>
    </location>
</feature>
<dbReference type="InterPro" id="IPR036236">
    <property type="entry name" value="Znf_C2H2_sf"/>
</dbReference>
<dbReference type="SUPFAM" id="SSF57667">
    <property type="entry name" value="beta-beta-alpha zinc fingers"/>
    <property type="match status" value="1"/>
</dbReference>
<reference evidence="7" key="3">
    <citation type="submission" date="2025-09" db="UniProtKB">
        <authorList>
            <consortium name="Ensembl"/>
        </authorList>
    </citation>
    <scope>IDENTIFICATION</scope>
</reference>
<evidence type="ECO:0000313" key="7">
    <source>
        <dbReference type="Ensembl" id="ENSLOCP00000012375.1"/>
    </source>
</evidence>
<protein>
    <recommendedName>
        <fullName evidence="6">HMG box domain-containing protein</fullName>
    </recommendedName>
</protein>
<dbReference type="GO" id="GO:0005634">
    <property type="term" value="C:nucleus"/>
    <property type="evidence" value="ECO:0000318"/>
    <property type="project" value="GO_Central"/>
</dbReference>
<dbReference type="GO" id="GO:0003677">
    <property type="term" value="F:DNA binding"/>
    <property type="evidence" value="ECO:0007669"/>
    <property type="project" value="UniProtKB-UniRule"/>
</dbReference>
<feature type="region of interest" description="Disordered" evidence="5">
    <location>
        <begin position="24"/>
        <end position="65"/>
    </location>
</feature>
<name>W5MVG6_LEPOC</name>
<dbReference type="PROSITE" id="PS00028">
    <property type="entry name" value="ZINC_FINGER_C2H2_1"/>
    <property type="match status" value="1"/>
</dbReference>
<evidence type="ECO:0000256" key="2">
    <source>
        <dbReference type="ARBA" id="ARBA00023242"/>
    </source>
</evidence>
<dbReference type="AlphaFoldDB" id="W5MVG6"/>
<dbReference type="HOGENOM" id="CLU_049505_0_0_1"/>
<dbReference type="EMBL" id="AHAT01001223">
    <property type="status" value="NOT_ANNOTATED_CDS"/>
    <property type="molecule type" value="Genomic_DNA"/>
</dbReference>
<evidence type="ECO:0000259" key="6">
    <source>
        <dbReference type="PROSITE" id="PS50118"/>
    </source>
</evidence>
<proteinExistence type="predicted"/>
<dbReference type="eggNOG" id="KOG0381">
    <property type="taxonomic scope" value="Eukaryota"/>
</dbReference>
<dbReference type="InterPro" id="IPR051965">
    <property type="entry name" value="ChromReg_NeuronalGeneExpr"/>
</dbReference>
<dbReference type="Gene3D" id="3.30.160.60">
    <property type="entry name" value="Classic Zinc Finger"/>
    <property type="match status" value="1"/>
</dbReference>